<dbReference type="EMBL" id="MWPH01000003">
    <property type="protein sequence ID" value="OVE84025.1"/>
    <property type="molecule type" value="Genomic_DNA"/>
</dbReference>
<evidence type="ECO:0000313" key="2">
    <source>
        <dbReference type="EMBL" id="OVE84025.1"/>
    </source>
</evidence>
<name>A0A202E6Y7_9EURY</name>
<feature type="compositionally biased region" description="Acidic residues" evidence="1">
    <location>
        <begin position="149"/>
        <end position="175"/>
    </location>
</feature>
<feature type="region of interest" description="Disordered" evidence="1">
    <location>
        <begin position="141"/>
        <end position="184"/>
    </location>
</feature>
<reference evidence="2 3" key="1">
    <citation type="submission" date="2017-02" db="EMBL/GenBank/DDBJ databases">
        <title>Natronthermophilus aegyptiacus gen. nov.,sp. nov., an aerobic, extremely halophilic alkalithermophilic archaeon isolated from the athalassohaline Wadi An Natrun, Egypt.</title>
        <authorList>
            <person name="Zhao B."/>
        </authorList>
    </citation>
    <scope>NUCLEOTIDE SEQUENCE [LARGE SCALE GENOMIC DNA]</scope>
    <source>
        <strain evidence="2 3">CGMCC 1.3597</strain>
    </source>
</reference>
<keyword evidence="3" id="KW-1185">Reference proteome</keyword>
<evidence type="ECO:0000256" key="1">
    <source>
        <dbReference type="SAM" id="MobiDB-lite"/>
    </source>
</evidence>
<gene>
    <name evidence="2" type="ORF">B2G88_15475</name>
</gene>
<accession>A0A202E6Y7</accession>
<dbReference type="Pfam" id="PF24373">
    <property type="entry name" value="DUF7529"/>
    <property type="match status" value="1"/>
</dbReference>
<organism evidence="2 3">
    <name type="scientific">Natronolimnobius baerhuensis</name>
    <dbReference type="NCBI Taxonomy" id="253108"/>
    <lineage>
        <taxon>Archaea</taxon>
        <taxon>Methanobacteriati</taxon>
        <taxon>Methanobacteriota</taxon>
        <taxon>Stenosarchaea group</taxon>
        <taxon>Halobacteria</taxon>
        <taxon>Halobacteriales</taxon>
        <taxon>Natrialbaceae</taxon>
        <taxon>Natronolimnobius</taxon>
    </lineage>
</organism>
<comment type="caution">
    <text evidence="2">The sequence shown here is derived from an EMBL/GenBank/DDBJ whole genome shotgun (WGS) entry which is preliminary data.</text>
</comment>
<dbReference type="InterPro" id="IPR055951">
    <property type="entry name" value="DUF7529"/>
</dbReference>
<evidence type="ECO:0000313" key="3">
    <source>
        <dbReference type="Proteomes" id="UP000196084"/>
    </source>
</evidence>
<sequence>MTDDAPITDPRWTDLLGDARAIADEYRETDWNTVVVEPLSVFPSERSERFGLAVQVSETEYGLLETLVADETVTFDEAEVYYRATDVEEPREDRRFALVVERDTTNQQAICLPLTYSLSAAQSVFETALEEEELLVHVSARPSTAGDDGAAETETDSAPDETPETEADDAPDAEEWVTFSHGNPSLFLEESDVRAWRGDSKGEA</sequence>
<protein>
    <submittedName>
        <fullName evidence="2">Uncharacterized protein</fullName>
    </submittedName>
</protein>
<dbReference type="AlphaFoldDB" id="A0A202E6Y7"/>
<dbReference type="Proteomes" id="UP000196084">
    <property type="component" value="Unassembled WGS sequence"/>
</dbReference>
<dbReference type="OrthoDB" id="325206at2157"/>
<proteinExistence type="predicted"/>